<dbReference type="CDD" id="cd00037">
    <property type="entry name" value="CLECT"/>
    <property type="match status" value="1"/>
</dbReference>
<dbReference type="InterPro" id="IPR036508">
    <property type="entry name" value="Chitin-bd_dom_sf"/>
</dbReference>
<dbReference type="InterPro" id="IPR016187">
    <property type="entry name" value="CTDL_fold"/>
</dbReference>
<dbReference type="InterPro" id="IPR002557">
    <property type="entry name" value="Chitin-bd_dom"/>
</dbReference>
<protein>
    <submittedName>
        <fullName evidence="5">Chitinase</fullName>
    </submittedName>
</protein>
<accession>A0AAF3EJ38</accession>
<feature type="domain" description="Chitin-binding type-2" evidence="3">
    <location>
        <begin position="197"/>
        <end position="256"/>
    </location>
</feature>
<sequence>MLRPLCIGAFFALYTVTAHIVVVSCPPGWLLDVRFKSCYKVIIGGFTFTQGVSKCKEINGTLASIHSYEEDMLINEISCQHKAIGNGQTLIGGQRTGSNPGDWKWIDNTPWDYTNWVPVGPNNDGGQSCIQVLSSPFGLNVPWWYQYQKWDDLQCTFSFQTAICKRPYIIGTPTTKATTKSQTTKASMSTVPSIYPGMPCQQQAGAANYRADPTSCNYFYQCAPAGWTRMPCGPGTVWNPNLTVCDWPYNVPGCENSG</sequence>
<dbReference type="PROSITE" id="PS50041">
    <property type="entry name" value="C_TYPE_LECTIN_2"/>
    <property type="match status" value="1"/>
</dbReference>
<dbReference type="Pfam" id="PF00059">
    <property type="entry name" value="Lectin_C"/>
    <property type="match status" value="1"/>
</dbReference>
<dbReference type="SMART" id="SM00494">
    <property type="entry name" value="ChtBD2"/>
    <property type="match status" value="1"/>
</dbReference>
<dbReference type="Gene3D" id="3.10.100.10">
    <property type="entry name" value="Mannose-Binding Protein A, subunit A"/>
    <property type="match status" value="1"/>
</dbReference>
<evidence type="ECO:0000256" key="1">
    <source>
        <dbReference type="SAM" id="SignalP"/>
    </source>
</evidence>
<dbReference type="SMART" id="SM00034">
    <property type="entry name" value="CLECT"/>
    <property type="match status" value="1"/>
</dbReference>
<dbReference type="AlphaFoldDB" id="A0AAF3EJ38"/>
<feature type="signal peptide" evidence="1">
    <location>
        <begin position="1"/>
        <end position="18"/>
    </location>
</feature>
<dbReference type="Proteomes" id="UP000887575">
    <property type="component" value="Unassembled WGS sequence"/>
</dbReference>
<dbReference type="InterPro" id="IPR050111">
    <property type="entry name" value="C-type_lectin/snaclec_domain"/>
</dbReference>
<organism evidence="4 5">
    <name type="scientific">Mesorhabditis belari</name>
    <dbReference type="NCBI Taxonomy" id="2138241"/>
    <lineage>
        <taxon>Eukaryota</taxon>
        <taxon>Metazoa</taxon>
        <taxon>Ecdysozoa</taxon>
        <taxon>Nematoda</taxon>
        <taxon>Chromadorea</taxon>
        <taxon>Rhabditida</taxon>
        <taxon>Rhabditina</taxon>
        <taxon>Rhabditomorpha</taxon>
        <taxon>Rhabditoidea</taxon>
        <taxon>Rhabditidae</taxon>
        <taxon>Mesorhabditinae</taxon>
        <taxon>Mesorhabditis</taxon>
    </lineage>
</organism>
<evidence type="ECO:0000313" key="4">
    <source>
        <dbReference type="Proteomes" id="UP000887575"/>
    </source>
</evidence>
<dbReference type="Pfam" id="PF01607">
    <property type="entry name" value="CBM_14"/>
    <property type="match status" value="1"/>
</dbReference>
<name>A0AAF3EJ38_9BILA</name>
<dbReference type="SUPFAM" id="SSF57625">
    <property type="entry name" value="Invertebrate chitin-binding proteins"/>
    <property type="match status" value="1"/>
</dbReference>
<feature type="domain" description="C-type lectin" evidence="2">
    <location>
        <begin position="38"/>
        <end position="155"/>
    </location>
</feature>
<proteinExistence type="predicted"/>
<dbReference type="PROSITE" id="PS51257">
    <property type="entry name" value="PROKAR_LIPOPROTEIN"/>
    <property type="match status" value="1"/>
</dbReference>
<keyword evidence="4" id="KW-1185">Reference proteome</keyword>
<evidence type="ECO:0000259" key="2">
    <source>
        <dbReference type="PROSITE" id="PS50041"/>
    </source>
</evidence>
<feature type="chain" id="PRO_5042174416" evidence="1">
    <location>
        <begin position="19"/>
        <end position="258"/>
    </location>
</feature>
<dbReference type="GO" id="GO:0005576">
    <property type="term" value="C:extracellular region"/>
    <property type="evidence" value="ECO:0007669"/>
    <property type="project" value="InterPro"/>
</dbReference>
<reference evidence="5" key="1">
    <citation type="submission" date="2024-02" db="UniProtKB">
        <authorList>
            <consortium name="WormBaseParasite"/>
        </authorList>
    </citation>
    <scope>IDENTIFICATION</scope>
</reference>
<dbReference type="SUPFAM" id="SSF56436">
    <property type="entry name" value="C-type lectin-like"/>
    <property type="match status" value="1"/>
</dbReference>
<keyword evidence="1" id="KW-0732">Signal</keyword>
<dbReference type="GO" id="GO:0008061">
    <property type="term" value="F:chitin binding"/>
    <property type="evidence" value="ECO:0007669"/>
    <property type="project" value="InterPro"/>
</dbReference>
<dbReference type="InterPro" id="IPR001304">
    <property type="entry name" value="C-type_lectin-like"/>
</dbReference>
<dbReference type="PANTHER" id="PTHR22803">
    <property type="entry name" value="MANNOSE, PHOSPHOLIPASE, LECTIN RECEPTOR RELATED"/>
    <property type="match status" value="1"/>
</dbReference>
<evidence type="ECO:0000313" key="5">
    <source>
        <dbReference type="WBParaSite" id="MBELARI_LOCUS14002"/>
    </source>
</evidence>
<dbReference type="WBParaSite" id="MBELARI_LOCUS14002">
    <property type="protein sequence ID" value="MBELARI_LOCUS14002"/>
    <property type="gene ID" value="MBELARI_LOCUS14002"/>
</dbReference>
<dbReference type="PROSITE" id="PS50940">
    <property type="entry name" value="CHIT_BIND_II"/>
    <property type="match status" value="1"/>
</dbReference>
<dbReference type="Gene3D" id="2.170.140.10">
    <property type="entry name" value="Chitin binding domain"/>
    <property type="match status" value="1"/>
</dbReference>
<evidence type="ECO:0000259" key="3">
    <source>
        <dbReference type="PROSITE" id="PS50940"/>
    </source>
</evidence>
<dbReference type="InterPro" id="IPR016186">
    <property type="entry name" value="C-type_lectin-like/link_sf"/>
</dbReference>